<keyword evidence="10" id="KW-0732">Signal</keyword>
<organism evidence="13 14">
    <name type="scientific">Wocania arenilitoris</name>
    <dbReference type="NCBI Taxonomy" id="2044858"/>
    <lineage>
        <taxon>Bacteria</taxon>
        <taxon>Pseudomonadati</taxon>
        <taxon>Bacteroidota</taxon>
        <taxon>Flavobacteriia</taxon>
        <taxon>Flavobacteriales</taxon>
        <taxon>Flavobacteriaceae</taxon>
        <taxon>Wocania</taxon>
    </lineage>
</organism>
<accession>A0AAE3JP80</accession>
<dbReference type="Pfam" id="PF00593">
    <property type="entry name" value="TonB_dep_Rec_b-barrel"/>
    <property type="match status" value="1"/>
</dbReference>
<keyword evidence="13" id="KW-0675">Receptor</keyword>
<keyword evidence="3 8" id="KW-1134">Transmembrane beta strand</keyword>
<dbReference type="FunFam" id="2.60.40.1120:FF:000003">
    <property type="entry name" value="Outer membrane protein Omp121"/>
    <property type="match status" value="1"/>
</dbReference>
<dbReference type="AlphaFoldDB" id="A0AAE3JP80"/>
<dbReference type="InterPro" id="IPR037066">
    <property type="entry name" value="Plug_dom_sf"/>
</dbReference>
<keyword evidence="14" id="KW-1185">Reference proteome</keyword>
<dbReference type="Pfam" id="PF13715">
    <property type="entry name" value="CarbopepD_reg_2"/>
    <property type="match status" value="1"/>
</dbReference>
<feature type="domain" description="TonB-dependent receptor plug" evidence="12">
    <location>
        <begin position="226"/>
        <end position="332"/>
    </location>
</feature>
<dbReference type="Gene3D" id="2.60.40.1120">
    <property type="entry name" value="Carboxypeptidase-like, regulatory domain"/>
    <property type="match status" value="1"/>
</dbReference>
<comment type="caution">
    <text evidence="13">The sequence shown here is derived from an EMBL/GenBank/DDBJ whole genome shotgun (WGS) entry which is preliminary data.</text>
</comment>
<gene>
    <name evidence="13" type="ORF">L3X37_06340</name>
</gene>
<keyword evidence="7 8" id="KW-0998">Cell outer membrane</keyword>
<dbReference type="SUPFAM" id="SSF56935">
    <property type="entry name" value="Porins"/>
    <property type="match status" value="1"/>
</dbReference>
<dbReference type="Proteomes" id="UP001199795">
    <property type="component" value="Unassembled WGS sequence"/>
</dbReference>
<keyword evidence="4 8" id="KW-0812">Transmembrane</keyword>
<evidence type="ECO:0000313" key="14">
    <source>
        <dbReference type="Proteomes" id="UP001199795"/>
    </source>
</evidence>
<dbReference type="Pfam" id="PF07715">
    <property type="entry name" value="Plug"/>
    <property type="match status" value="1"/>
</dbReference>
<dbReference type="InterPro" id="IPR000531">
    <property type="entry name" value="Beta-barrel_TonB"/>
</dbReference>
<dbReference type="RefSeq" id="WP_237239332.1">
    <property type="nucleotide sequence ID" value="NZ_JAKKDU010000006.1"/>
</dbReference>
<dbReference type="InterPro" id="IPR039426">
    <property type="entry name" value="TonB-dep_rcpt-like"/>
</dbReference>
<comment type="similarity">
    <text evidence="8 9">Belongs to the TonB-dependent receptor family.</text>
</comment>
<dbReference type="PROSITE" id="PS52016">
    <property type="entry name" value="TONB_DEPENDENT_REC_3"/>
    <property type="match status" value="1"/>
</dbReference>
<dbReference type="InterPro" id="IPR036942">
    <property type="entry name" value="Beta-barrel_TonB_sf"/>
</dbReference>
<evidence type="ECO:0000256" key="2">
    <source>
        <dbReference type="ARBA" id="ARBA00022448"/>
    </source>
</evidence>
<dbReference type="Gene3D" id="2.40.170.20">
    <property type="entry name" value="TonB-dependent receptor, beta-barrel domain"/>
    <property type="match status" value="1"/>
</dbReference>
<dbReference type="CDD" id="cd01347">
    <property type="entry name" value="ligand_gated_channel"/>
    <property type="match status" value="1"/>
</dbReference>
<comment type="subcellular location">
    <subcellularLocation>
        <location evidence="1 8">Cell outer membrane</location>
        <topology evidence="1 8">Multi-pass membrane protein</topology>
    </subcellularLocation>
</comment>
<dbReference type="NCBIfam" id="TIGR01782">
    <property type="entry name" value="TonB-Xanth-Caul"/>
    <property type="match status" value="1"/>
</dbReference>
<evidence type="ECO:0000256" key="8">
    <source>
        <dbReference type="PROSITE-ProRule" id="PRU01360"/>
    </source>
</evidence>
<proteinExistence type="inferred from homology"/>
<evidence type="ECO:0000256" key="6">
    <source>
        <dbReference type="ARBA" id="ARBA00023136"/>
    </source>
</evidence>
<keyword evidence="6 8" id="KW-0472">Membrane</keyword>
<feature type="chain" id="PRO_5042131416" evidence="10">
    <location>
        <begin position="31"/>
        <end position="1023"/>
    </location>
</feature>
<dbReference type="Gene3D" id="2.170.130.10">
    <property type="entry name" value="TonB-dependent receptor, plug domain"/>
    <property type="match status" value="1"/>
</dbReference>
<feature type="signal peptide" evidence="10">
    <location>
        <begin position="1"/>
        <end position="30"/>
    </location>
</feature>
<evidence type="ECO:0000256" key="10">
    <source>
        <dbReference type="SAM" id="SignalP"/>
    </source>
</evidence>
<evidence type="ECO:0000256" key="9">
    <source>
        <dbReference type="RuleBase" id="RU003357"/>
    </source>
</evidence>
<name>A0AAE3JP80_9FLAO</name>
<evidence type="ECO:0000259" key="12">
    <source>
        <dbReference type="Pfam" id="PF07715"/>
    </source>
</evidence>
<protein>
    <submittedName>
        <fullName evidence="13">TonB-dependent receptor</fullName>
    </submittedName>
</protein>
<keyword evidence="5 9" id="KW-0798">TonB box</keyword>
<dbReference type="EMBL" id="JAKKDU010000006">
    <property type="protein sequence ID" value="MCF7567985.1"/>
    <property type="molecule type" value="Genomic_DNA"/>
</dbReference>
<dbReference type="InterPro" id="IPR010104">
    <property type="entry name" value="TonB_rcpt_bac"/>
</dbReference>
<reference evidence="13" key="1">
    <citation type="submission" date="2022-01" db="EMBL/GenBank/DDBJ databases">
        <title>Draft genome sequence of Sabulilitoribacter arenilitoris KCTC 52401.</title>
        <authorList>
            <person name="Oh J.-S."/>
        </authorList>
    </citation>
    <scope>NUCLEOTIDE SEQUENCE</scope>
    <source>
        <strain evidence="13">HMF6543</strain>
    </source>
</reference>
<evidence type="ECO:0000256" key="1">
    <source>
        <dbReference type="ARBA" id="ARBA00004571"/>
    </source>
</evidence>
<evidence type="ECO:0000256" key="5">
    <source>
        <dbReference type="ARBA" id="ARBA00023077"/>
    </source>
</evidence>
<feature type="domain" description="TonB-dependent receptor-like beta-barrel" evidence="11">
    <location>
        <begin position="505"/>
        <end position="989"/>
    </location>
</feature>
<keyword evidence="2 8" id="KW-0813">Transport</keyword>
<dbReference type="GO" id="GO:0009279">
    <property type="term" value="C:cell outer membrane"/>
    <property type="evidence" value="ECO:0007669"/>
    <property type="project" value="UniProtKB-SubCell"/>
</dbReference>
<evidence type="ECO:0000313" key="13">
    <source>
        <dbReference type="EMBL" id="MCF7567985.1"/>
    </source>
</evidence>
<evidence type="ECO:0000256" key="7">
    <source>
        <dbReference type="ARBA" id="ARBA00023237"/>
    </source>
</evidence>
<dbReference type="SUPFAM" id="SSF49464">
    <property type="entry name" value="Carboxypeptidase regulatory domain-like"/>
    <property type="match status" value="1"/>
</dbReference>
<evidence type="ECO:0000256" key="4">
    <source>
        <dbReference type="ARBA" id="ARBA00022692"/>
    </source>
</evidence>
<sequence>MKFFKNPIIKMISRMSIYMFVFLLANPLFANNTFGQSLDKTKVSISLDNATVIEIFKIIENQTPFSFVYDNKIASKTELISFNSNNISVLKVLEKVSREARLKFKQVNRSISVNIVPKKEVVIIVPVLKEITGKVIDENGQPLPGANITVKGTSIGTTTDFEGNFTLEVEDNVKTIVVSFIGYKTVEIQIENQSNFNIQLEEDAAQLDAIVVTGYRKSLEEALSIKKNSTNNVDAIVSEDVAKFPQSNISEALQRVSGIQITRDGAGGVGNQVSIRGLPSEYTQVTLNGQAAPNATDTRSYNFNSLPAELFARTEVYKSPTAKIDEGGIGGTVNMVTKKPFELKDRIIVGSIEGIYNTQQQGGSTVTPKLSLTYGNKNDKFGFIAGVSYNKFFNTSEGYDIVRYRERSYDIDNDGTDDFTDVRVPLPRYISQGQEVERLSFNLATQFKVSDNFELLMDAVYTNNKQVETRYAPIWFLQGPDASAMTTDGNFLLSGTFEDVDLKLENQQQANDTDIFQLGLTGIWDLENDWKINANINFSSNNRDSERFRYYGLNTNTVTYSVVNDQKWFDIQTPTDLSDASQFTMDEARHYLWDNNDKITSGQIDFTKKTSEKFTLDFGAKYRSRTKDRTYFFNRVRNIDEPFAPVSMLLDDFLNNVDEATGPNEFLVHDWGKAKELYGDQIPFGKDFERIDAYYNITENIAASYAMGTLNLSKLKLNFGVRLVNTSLISKGVDVDEDTGDLSDREVKSSYTDFLPSINARYTLAKNLLLRGSYGRVMTRPSLGDLSAYREIDDVNLTISAKNPELEPFRANQYDLSLEWYPKAETLLSFGFFKKDIESFITSETVDVQLNGNTYQLSRPTNGNNATIKGLEIGYQQPFTFLPSPLDGLGIQANYTLSDSNFEEVVDLGTGETESYELPNNSKHSYNLVGYYEKYGFSLRYAYNYRSDYLRSKPVPEDGLKYRDSYGQTDISAGYKITENISVNLNILNAFNSKPYEYIFERKFQDNISVYGTTFQFGVRASF</sequence>
<evidence type="ECO:0000259" key="11">
    <source>
        <dbReference type="Pfam" id="PF00593"/>
    </source>
</evidence>
<evidence type="ECO:0000256" key="3">
    <source>
        <dbReference type="ARBA" id="ARBA00022452"/>
    </source>
</evidence>
<dbReference type="PANTHER" id="PTHR40980">
    <property type="entry name" value="PLUG DOMAIN-CONTAINING PROTEIN"/>
    <property type="match status" value="1"/>
</dbReference>
<dbReference type="InterPro" id="IPR008969">
    <property type="entry name" value="CarboxyPept-like_regulatory"/>
</dbReference>
<dbReference type="InterPro" id="IPR012910">
    <property type="entry name" value="Plug_dom"/>
</dbReference>
<dbReference type="PANTHER" id="PTHR40980:SF3">
    <property type="entry name" value="TONB-DEPENDENT RECEPTOR-LIKE BETA-BARREL DOMAIN-CONTAINING PROTEIN"/>
    <property type="match status" value="1"/>
</dbReference>